<feature type="compositionally biased region" description="Basic and acidic residues" evidence="1">
    <location>
        <begin position="136"/>
        <end position="180"/>
    </location>
</feature>
<organism evidence="3 4">
    <name type="scientific">Fusarium sporotrichioides</name>
    <dbReference type="NCBI Taxonomy" id="5514"/>
    <lineage>
        <taxon>Eukaryota</taxon>
        <taxon>Fungi</taxon>
        <taxon>Dikarya</taxon>
        <taxon>Ascomycota</taxon>
        <taxon>Pezizomycotina</taxon>
        <taxon>Sordariomycetes</taxon>
        <taxon>Hypocreomycetidae</taxon>
        <taxon>Hypocreales</taxon>
        <taxon>Nectriaceae</taxon>
        <taxon>Fusarium</taxon>
    </lineage>
</organism>
<comment type="caution">
    <text evidence="3">The sequence shown here is derived from an EMBL/GenBank/DDBJ whole genome shotgun (WGS) entry which is preliminary data.</text>
</comment>
<name>A0A395SHC1_FUSSP</name>
<keyword evidence="2" id="KW-0732">Signal</keyword>
<proteinExistence type="predicted"/>
<feature type="compositionally biased region" description="Basic residues" evidence="1">
    <location>
        <begin position="92"/>
        <end position="103"/>
    </location>
</feature>
<reference evidence="3 4" key="1">
    <citation type="journal article" date="2018" name="PLoS Pathog.">
        <title>Evolution of structural diversity of trichothecenes, a family of toxins produced by plant pathogenic and entomopathogenic fungi.</title>
        <authorList>
            <person name="Proctor R.H."/>
            <person name="McCormick S.P."/>
            <person name="Kim H.S."/>
            <person name="Cardoza R.E."/>
            <person name="Stanley A.M."/>
            <person name="Lindo L."/>
            <person name="Kelly A."/>
            <person name="Brown D.W."/>
            <person name="Lee T."/>
            <person name="Vaughan M.M."/>
            <person name="Alexander N.J."/>
            <person name="Busman M."/>
            <person name="Gutierrez S."/>
        </authorList>
    </citation>
    <scope>NUCLEOTIDE SEQUENCE [LARGE SCALE GENOMIC DNA]</scope>
    <source>
        <strain evidence="3 4">NRRL 3299</strain>
    </source>
</reference>
<evidence type="ECO:0000256" key="2">
    <source>
        <dbReference type="SAM" id="SignalP"/>
    </source>
</evidence>
<evidence type="ECO:0000313" key="3">
    <source>
        <dbReference type="EMBL" id="RGP71864.1"/>
    </source>
</evidence>
<dbReference type="Proteomes" id="UP000266152">
    <property type="component" value="Unassembled WGS sequence"/>
</dbReference>
<feature type="chain" id="PRO_5017250426" evidence="2">
    <location>
        <begin position="20"/>
        <end position="279"/>
    </location>
</feature>
<feature type="region of interest" description="Disordered" evidence="1">
    <location>
        <begin position="68"/>
        <end position="104"/>
    </location>
</feature>
<evidence type="ECO:0000313" key="4">
    <source>
        <dbReference type="Proteomes" id="UP000266152"/>
    </source>
</evidence>
<feature type="signal peptide" evidence="2">
    <location>
        <begin position="1"/>
        <end position="19"/>
    </location>
</feature>
<feature type="region of interest" description="Disordered" evidence="1">
    <location>
        <begin position="127"/>
        <end position="193"/>
    </location>
</feature>
<accession>A0A395SHC1</accession>
<feature type="compositionally biased region" description="Basic and acidic residues" evidence="1">
    <location>
        <begin position="73"/>
        <end position="91"/>
    </location>
</feature>
<dbReference type="AlphaFoldDB" id="A0A395SHC1"/>
<dbReference type="STRING" id="5514.A0A395SHC1"/>
<dbReference type="EMBL" id="PXOF01000038">
    <property type="protein sequence ID" value="RGP71864.1"/>
    <property type="molecule type" value="Genomic_DNA"/>
</dbReference>
<protein>
    <submittedName>
        <fullName evidence="3">Antifungal defensin</fullName>
    </submittedName>
</protein>
<keyword evidence="4" id="KW-1185">Reference proteome</keyword>
<gene>
    <name evidence="3" type="ORF">FSPOR_2979</name>
</gene>
<evidence type="ECO:0000256" key="1">
    <source>
        <dbReference type="SAM" id="MobiDB-lite"/>
    </source>
</evidence>
<sequence>MLFNKLFLGAILAMTSVAAIPNPVAEPGSLVERSKHHDHHDCGKHASYNEEKKECVCHASGETYHKKHKKCKKEKEDKKHKTERDIIAERSPKKHKDSHHCGKHASYNEEKMECVCHDSSEVFEKHHKKCKKSKDVKKVVDDKKKAKDDKKSNDKKSDDDKKSKDGKGPKSERDVIAERSPKKHKDHDRCGKHASYSEEKKECVCHNKAEIFERKHKKCKKHISLRSILHHCGREAYYDDAKNECICHDSGKDFLKKHKTCACPQGEKWHHIERKCSRH</sequence>